<dbReference type="AlphaFoldDB" id="A0A0F9W3U6"/>
<reference evidence="2" key="1">
    <citation type="journal article" date="2015" name="Nature">
        <title>Complex archaea that bridge the gap between prokaryotes and eukaryotes.</title>
        <authorList>
            <person name="Spang A."/>
            <person name="Saw J.H."/>
            <person name="Jorgensen S.L."/>
            <person name="Zaremba-Niedzwiedzka K."/>
            <person name="Martijn J."/>
            <person name="Lind A.E."/>
            <person name="van Eijk R."/>
            <person name="Schleper C."/>
            <person name="Guy L."/>
            <person name="Ettema T.J."/>
        </authorList>
    </citation>
    <scope>NUCLEOTIDE SEQUENCE</scope>
</reference>
<dbReference type="EMBL" id="LAZR01000014">
    <property type="protein sequence ID" value="KKO06888.1"/>
    <property type="molecule type" value="Genomic_DNA"/>
</dbReference>
<dbReference type="PANTHER" id="PTHR40278:SF1">
    <property type="entry name" value="DNA UTILIZATION PROTEIN HOFN"/>
    <property type="match status" value="1"/>
</dbReference>
<dbReference type="InterPro" id="IPR052534">
    <property type="entry name" value="Extracell_DNA_Util/SecSys_Comp"/>
</dbReference>
<feature type="transmembrane region" description="Helical" evidence="1">
    <location>
        <begin position="26"/>
        <end position="48"/>
    </location>
</feature>
<proteinExistence type="predicted"/>
<organism evidence="2">
    <name type="scientific">marine sediment metagenome</name>
    <dbReference type="NCBI Taxonomy" id="412755"/>
    <lineage>
        <taxon>unclassified sequences</taxon>
        <taxon>metagenomes</taxon>
        <taxon>ecological metagenomes</taxon>
    </lineage>
</organism>
<sequence length="199" mass="22108">MPGDIVPVINLLPWREARQLRRRRRFCLGLSGAIMVTLAVVAGALMWVTAMVSGQAQDNTDLQSVLSSLQQRIDTQNTVFAGYQKQQADFARTRRLHAARLQQTRMLTEVSAMMSRGLTLSGLRYDLSAVQLRGTAGSAQLVSEAVQHLRHRNDIAGAELQDLALAEPPDTIRRQDYSYHIRLQLPPSGLDFMIPEGDG</sequence>
<evidence type="ECO:0000256" key="1">
    <source>
        <dbReference type="SAM" id="Phobius"/>
    </source>
</evidence>
<keyword evidence="1" id="KW-1133">Transmembrane helix</keyword>
<comment type="caution">
    <text evidence="2">The sequence shown here is derived from an EMBL/GenBank/DDBJ whole genome shotgun (WGS) entry which is preliminary data.</text>
</comment>
<evidence type="ECO:0008006" key="3">
    <source>
        <dbReference type="Google" id="ProtNLM"/>
    </source>
</evidence>
<evidence type="ECO:0000313" key="2">
    <source>
        <dbReference type="EMBL" id="KKO06888.1"/>
    </source>
</evidence>
<keyword evidence="1" id="KW-0812">Transmembrane</keyword>
<keyword evidence="1" id="KW-0472">Membrane</keyword>
<protein>
    <recommendedName>
        <fullName evidence="3">Fimbrial assembly protein</fullName>
    </recommendedName>
</protein>
<accession>A0A0F9W3U6</accession>
<name>A0A0F9W3U6_9ZZZZ</name>
<gene>
    <name evidence="2" type="ORF">LCGC14_0060720</name>
</gene>
<dbReference type="PANTHER" id="PTHR40278">
    <property type="entry name" value="DNA UTILIZATION PROTEIN HOFN"/>
    <property type="match status" value="1"/>
</dbReference>